<dbReference type="GO" id="GO:0005524">
    <property type="term" value="F:ATP binding"/>
    <property type="evidence" value="ECO:0007669"/>
    <property type="project" value="UniProtKB-KW"/>
</dbReference>
<dbReference type="GO" id="GO:0016887">
    <property type="term" value="F:ATP hydrolysis activity"/>
    <property type="evidence" value="ECO:0007669"/>
    <property type="project" value="RHEA"/>
</dbReference>
<dbReference type="GO" id="GO:0000723">
    <property type="term" value="P:telomere maintenance"/>
    <property type="evidence" value="ECO:0007669"/>
    <property type="project" value="InterPro"/>
</dbReference>
<comment type="catalytic activity">
    <reaction evidence="1">
        <text>ATP + H2O = ADP + phosphate + H(+)</text>
        <dbReference type="Rhea" id="RHEA:13065"/>
        <dbReference type="ChEBI" id="CHEBI:15377"/>
        <dbReference type="ChEBI" id="CHEBI:15378"/>
        <dbReference type="ChEBI" id="CHEBI:30616"/>
        <dbReference type="ChEBI" id="CHEBI:43474"/>
        <dbReference type="ChEBI" id="CHEBI:456216"/>
        <dbReference type="EC" id="5.6.2.3"/>
    </reaction>
</comment>
<accession>A0A2G5T2V5</accession>
<sequence>MLPSQTPFQTFDRTLLCELLHPCKFATPCAVWIHVNPQALSDVCKMFELKLEQNSQFCLLIHGAAGTGKSAVLRECRRIGEEIYGAGSVGVTAPVASAAVLVEGRTIHAFSQIALKSVGEFEVLTTIRRRCLEKVMGALKVLFIEEIGLLDPVLLAELDHVLTPRHHSEGYRSWDLVIYSSCRHWEG</sequence>
<keyword evidence="4" id="KW-1185">Reference proteome</keyword>
<dbReference type="EMBL" id="PDUG01000006">
    <property type="protein sequence ID" value="PIC21431.1"/>
    <property type="molecule type" value="Genomic_DNA"/>
</dbReference>
<dbReference type="GO" id="GO:0006310">
    <property type="term" value="P:DNA recombination"/>
    <property type="evidence" value="ECO:0007669"/>
    <property type="project" value="UniProtKB-KW"/>
</dbReference>
<dbReference type="Gene3D" id="3.40.50.300">
    <property type="entry name" value="P-loop containing nucleotide triphosphate hydrolases"/>
    <property type="match status" value="1"/>
</dbReference>
<proteinExistence type="inferred from homology"/>
<keyword evidence="1" id="KW-0233">DNA recombination</keyword>
<keyword evidence="1" id="KW-0378">Hydrolase</keyword>
<feature type="domain" description="DNA helicase Pif1-like DEAD-box helicase" evidence="2">
    <location>
        <begin position="54"/>
        <end position="162"/>
    </location>
</feature>
<dbReference type="SUPFAM" id="SSF52540">
    <property type="entry name" value="P-loop containing nucleoside triphosphate hydrolases"/>
    <property type="match status" value="1"/>
</dbReference>
<dbReference type="GO" id="GO:0006281">
    <property type="term" value="P:DNA repair"/>
    <property type="evidence" value="ECO:0007669"/>
    <property type="project" value="UniProtKB-KW"/>
</dbReference>
<dbReference type="InterPro" id="IPR010285">
    <property type="entry name" value="DNA_helicase_pif1-like_DEAD"/>
</dbReference>
<dbReference type="GO" id="GO:0043139">
    <property type="term" value="F:5'-3' DNA helicase activity"/>
    <property type="evidence" value="ECO:0007669"/>
    <property type="project" value="UniProtKB-EC"/>
</dbReference>
<dbReference type="InterPro" id="IPR027417">
    <property type="entry name" value="P-loop_NTPase"/>
</dbReference>
<reference evidence="4" key="1">
    <citation type="submission" date="2017-10" db="EMBL/GenBank/DDBJ databases">
        <title>Rapid genome shrinkage in a self-fertile nematode reveals novel sperm competition proteins.</title>
        <authorList>
            <person name="Yin D."/>
            <person name="Schwarz E.M."/>
            <person name="Thomas C.G."/>
            <person name="Felde R.L."/>
            <person name="Korf I.F."/>
            <person name="Cutter A.D."/>
            <person name="Schartner C.M."/>
            <person name="Ralston E.J."/>
            <person name="Meyer B.J."/>
            <person name="Haag E.S."/>
        </authorList>
    </citation>
    <scope>NUCLEOTIDE SEQUENCE [LARGE SCALE GENOMIC DNA]</scope>
    <source>
        <strain evidence="4">JU1422</strain>
    </source>
</reference>
<name>A0A2G5T2V5_9PELO</name>
<protein>
    <recommendedName>
        <fullName evidence="1">ATP-dependent DNA helicase</fullName>
        <ecNumber evidence="1">5.6.2.3</ecNumber>
    </recommendedName>
</protein>
<gene>
    <name evidence="3" type="primary">Cnig_chr_X.g26263</name>
    <name evidence="3" type="ORF">B9Z55_026263</name>
</gene>
<comment type="similarity">
    <text evidence="1">Belongs to the helicase family.</text>
</comment>
<keyword evidence="1" id="KW-0067">ATP-binding</keyword>
<evidence type="ECO:0000256" key="1">
    <source>
        <dbReference type="RuleBase" id="RU363044"/>
    </source>
</evidence>
<dbReference type="AlphaFoldDB" id="A0A2G5T2V5"/>
<evidence type="ECO:0000313" key="4">
    <source>
        <dbReference type="Proteomes" id="UP000230233"/>
    </source>
</evidence>
<dbReference type="OrthoDB" id="416437at2759"/>
<keyword evidence="1" id="KW-0347">Helicase</keyword>
<keyword evidence="1" id="KW-0227">DNA damage</keyword>
<comment type="caution">
    <text evidence="3">The sequence shown here is derived from an EMBL/GenBank/DDBJ whole genome shotgun (WGS) entry which is preliminary data.</text>
</comment>
<evidence type="ECO:0000259" key="2">
    <source>
        <dbReference type="Pfam" id="PF05970"/>
    </source>
</evidence>
<organism evidence="3 4">
    <name type="scientific">Caenorhabditis nigoni</name>
    <dbReference type="NCBI Taxonomy" id="1611254"/>
    <lineage>
        <taxon>Eukaryota</taxon>
        <taxon>Metazoa</taxon>
        <taxon>Ecdysozoa</taxon>
        <taxon>Nematoda</taxon>
        <taxon>Chromadorea</taxon>
        <taxon>Rhabditida</taxon>
        <taxon>Rhabditina</taxon>
        <taxon>Rhabditomorpha</taxon>
        <taxon>Rhabditoidea</taxon>
        <taxon>Rhabditidae</taxon>
        <taxon>Peloderinae</taxon>
        <taxon>Caenorhabditis</taxon>
    </lineage>
</organism>
<keyword evidence="1" id="KW-0547">Nucleotide-binding</keyword>
<dbReference type="EC" id="5.6.2.3" evidence="1"/>
<dbReference type="STRING" id="1611254.A0A2G5T2V5"/>
<dbReference type="Proteomes" id="UP000230233">
    <property type="component" value="Chromosome X"/>
</dbReference>
<keyword evidence="1" id="KW-0234">DNA repair</keyword>
<comment type="cofactor">
    <cofactor evidence="1">
        <name>Mg(2+)</name>
        <dbReference type="ChEBI" id="CHEBI:18420"/>
    </cofactor>
</comment>
<dbReference type="Pfam" id="PF05970">
    <property type="entry name" value="PIF1"/>
    <property type="match status" value="1"/>
</dbReference>
<evidence type="ECO:0000313" key="3">
    <source>
        <dbReference type="EMBL" id="PIC21431.1"/>
    </source>
</evidence>